<keyword evidence="6" id="KW-0408">Iron</keyword>
<organism evidence="16 17">
    <name type="scientific">Thalassotalea psychrophila</name>
    <dbReference type="NCBI Taxonomy" id="3065647"/>
    <lineage>
        <taxon>Bacteria</taxon>
        <taxon>Pseudomonadati</taxon>
        <taxon>Pseudomonadota</taxon>
        <taxon>Gammaproteobacteria</taxon>
        <taxon>Alteromonadales</taxon>
        <taxon>Colwelliaceae</taxon>
        <taxon>Thalassotalea</taxon>
    </lineage>
</organism>
<evidence type="ECO:0000313" key="16">
    <source>
        <dbReference type="EMBL" id="WNC70622.1"/>
    </source>
</evidence>
<keyword evidence="16" id="KW-0675">Receptor</keyword>
<dbReference type="SUPFAM" id="SSF56935">
    <property type="entry name" value="Porins"/>
    <property type="match status" value="1"/>
</dbReference>
<sequence>MKTFKKHALTMGIQGALLSVMATMSPTLLAAEEAQALDSTKLEVIEVTARKRVENAQEVPISVTALQGEKLQAISSGAMDIRFLNGRIPSLSVESSFGRTFPRFYMRGLGNSDFDLNASQPVSLVVDDVVQENPILKGFPVFDVARVEALGGPQGTLFGRNTPAGLVKFDSVKPSQDFDAFVSVSYGSKETSDVRAAIGGGLTDNLSARISVLNQDRGNYIDNKAPGFEEDDVLGGYTDQAMRLQFLYEGNDFNALFNYHMRDLDGEPVTFYANAFKPNSNELGGEGWDGRDTVWHDSASRATQQVETEGASLKLDFDLGDYTVTSITGYESAELFSRADVDGGYGAAWAADCCGMPMGPGIIMLDSETADAIPDHEQITQELRLTSNLSGDFNYQVGVFYFSEDLTIESFAYETVFGSGAQTGYVIQEQETTAWAVFGSFDYDFSEKTSATFGIRYSDDEKDYNNLRTQSPLSTCCDFPHDAAGSVKTSDDHVSWDISVNHKYTDDINLYARVADTFRAPSIQGRSLFAWDEGISVADSETILSFETGAKSDILDGSGRVNASVFYYTMEDQQLTSVGGDSNTARLLNADETVGYGFEIDSEFMLTENLAVTFGASYNNTEINDSGLSIPVCAQCTVTDPIIPGDPATFTPDRAIIDGNSLPHAPEWIYTFTARYSREIGEGEFYIYTDWAYRDEISFMLYESTQFTGDALLEGGARTGYAWETDAQEYDVSLFVRNMTDEQQAIGAVDFTNNTAIVNEERFVGAEFKVSFF</sequence>
<protein>
    <submittedName>
        <fullName evidence="16">TonB-dependent receptor</fullName>
    </submittedName>
</protein>
<evidence type="ECO:0000256" key="9">
    <source>
        <dbReference type="ARBA" id="ARBA00023136"/>
    </source>
</evidence>
<dbReference type="Pfam" id="PF07715">
    <property type="entry name" value="Plug"/>
    <property type="match status" value="1"/>
</dbReference>
<evidence type="ECO:0000256" key="4">
    <source>
        <dbReference type="ARBA" id="ARBA00022496"/>
    </source>
</evidence>
<comment type="subcellular location">
    <subcellularLocation>
        <location evidence="1 11">Cell outer membrane</location>
        <topology evidence="1 11">Multi-pass membrane protein</topology>
    </subcellularLocation>
</comment>
<keyword evidence="10 11" id="KW-0998">Cell outer membrane</keyword>
<evidence type="ECO:0000256" key="6">
    <source>
        <dbReference type="ARBA" id="ARBA00023004"/>
    </source>
</evidence>
<dbReference type="InterPro" id="IPR036942">
    <property type="entry name" value="Beta-barrel_TonB_sf"/>
</dbReference>
<dbReference type="Pfam" id="PF00593">
    <property type="entry name" value="TonB_dep_Rec_b-barrel"/>
    <property type="match status" value="1"/>
</dbReference>
<evidence type="ECO:0000256" key="13">
    <source>
        <dbReference type="SAM" id="SignalP"/>
    </source>
</evidence>
<evidence type="ECO:0000256" key="8">
    <source>
        <dbReference type="ARBA" id="ARBA00023077"/>
    </source>
</evidence>
<dbReference type="PANTHER" id="PTHR32552:SF81">
    <property type="entry name" value="TONB-DEPENDENT OUTER MEMBRANE RECEPTOR"/>
    <property type="match status" value="1"/>
</dbReference>
<keyword evidence="8 12" id="KW-0798">TonB box</keyword>
<keyword evidence="7" id="KW-0406">Ion transport</keyword>
<keyword evidence="5 11" id="KW-0812">Transmembrane</keyword>
<evidence type="ECO:0000256" key="3">
    <source>
        <dbReference type="ARBA" id="ARBA00022452"/>
    </source>
</evidence>
<gene>
    <name evidence="16" type="ORF">RGQ13_10800</name>
</gene>
<dbReference type="Gene3D" id="2.40.170.20">
    <property type="entry name" value="TonB-dependent receptor, beta-barrel domain"/>
    <property type="match status" value="1"/>
</dbReference>
<comment type="similarity">
    <text evidence="11 12">Belongs to the TonB-dependent receptor family.</text>
</comment>
<evidence type="ECO:0000256" key="10">
    <source>
        <dbReference type="ARBA" id="ARBA00023237"/>
    </source>
</evidence>
<feature type="signal peptide" evidence="13">
    <location>
        <begin position="1"/>
        <end position="30"/>
    </location>
</feature>
<evidence type="ECO:0000313" key="17">
    <source>
        <dbReference type="Proteomes" id="UP001258994"/>
    </source>
</evidence>
<evidence type="ECO:0000256" key="1">
    <source>
        <dbReference type="ARBA" id="ARBA00004571"/>
    </source>
</evidence>
<evidence type="ECO:0000256" key="2">
    <source>
        <dbReference type="ARBA" id="ARBA00022448"/>
    </source>
</evidence>
<keyword evidence="9 11" id="KW-0472">Membrane</keyword>
<proteinExistence type="inferred from homology"/>
<evidence type="ECO:0000256" key="5">
    <source>
        <dbReference type="ARBA" id="ARBA00022692"/>
    </source>
</evidence>
<dbReference type="Proteomes" id="UP001258994">
    <property type="component" value="Chromosome"/>
</dbReference>
<dbReference type="InterPro" id="IPR039426">
    <property type="entry name" value="TonB-dep_rcpt-like"/>
</dbReference>
<dbReference type="InterPro" id="IPR012910">
    <property type="entry name" value="Plug_dom"/>
</dbReference>
<dbReference type="PANTHER" id="PTHR32552">
    <property type="entry name" value="FERRICHROME IRON RECEPTOR-RELATED"/>
    <property type="match status" value="1"/>
</dbReference>
<name>A0ABY9TP51_9GAMM</name>
<dbReference type="EMBL" id="CP134145">
    <property type="protein sequence ID" value="WNC70622.1"/>
    <property type="molecule type" value="Genomic_DNA"/>
</dbReference>
<evidence type="ECO:0000259" key="15">
    <source>
        <dbReference type="Pfam" id="PF07715"/>
    </source>
</evidence>
<keyword evidence="2 11" id="KW-0813">Transport</keyword>
<dbReference type="PROSITE" id="PS52016">
    <property type="entry name" value="TONB_DEPENDENT_REC_3"/>
    <property type="match status" value="1"/>
</dbReference>
<dbReference type="InterPro" id="IPR000531">
    <property type="entry name" value="Beta-barrel_TonB"/>
</dbReference>
<keyword evidence="13" id="KW-0732">Signal</keyword>
<accession>A0ABY9TP51</accession>
<feature type="domain" description="TonB-dependent receptor plug" evidence="15">
    <location>
        <begin position="56"/>
        <end position="165"/>
    </location>
</feature>
<dbReference type="RefSeq" id="WP_348389761.1">
    <property type="nucleotide sequence ID" value="NZ_CP134145.1"/>
</dbReference>
<keyword evidence="17" id="KW-1185">Reference proteome</keyword>
<feature type="domain" description="TonB-dependent receptor-like beta-barrel" evidence="14">
    <location>
        <begin position="264"/>
        <end position="733"/>
    </location>
</feature>
<reference evidence="17" key="1">
    <citation type="submission" date="2023-09" db="EMBL/GenBank/DDBJ databases">
        <authorList>
            <person name="Li S."/>
            <person name="Li X."/>
            <person name="Zhang C."/>
            <person name="Zhao Z."/>
        </authorList>
    </citation>
    <scope>NUCLEOTIDE SEQUENCE [LARGE SCALE GENOMIC DNA]</scope>
    <source>
        <strain evidence="17">SQ149</strain>
    </source>
</reference>
<evidence type="ECO:0000256" key="11">
    <source>
        <dbReference type="PROSITE-ProRule" id="PRU01360"/>
    </source>
</evidence>
<keyword evidence="3 11" id="KW-1134">Transmembrane beta strand</keyword>
<evidence type="ECO:0000259" key="14">
    <source>
        <dbReference type="Pfam" id="PF00593"/>
    </source>
</evidence>
<keyword evidence="4" id="KW-0410">Iron transport</keyword>
<evidence type="ECO:0000256" key="7">
    <source>
        <dbReference type="ARBA" id="ARBA00023065"/>
    </source>
</evidence>
<feature type="chain" id="PRO_5046173614" evidence="13">
    <location>
        <begin position="31"/>
        <end position="773"/>
    </location>
</feature>
<evidence type="ECO:0000256" key="12">
    <source>
        <dbReference type="RuleBase" id="RU003357"/>
    </source>
</evidence>